<dbReference type="GO" id="GO:0000724">
    <property type="term" value="P:double-strand break repair via homologous recombination"/>
    <property type="evidence" value="ECO:0007669"/>
    <property type="project" value="TreeGrafter"/>
</dbReference>
<evidence type="ECO:0000313" key="5">
    <source>
        <dbReference type="RefSeq" id="XP_028143261.1"/>
    </source>
</evidence>
<dbReference type="GO" id="GO:0006289">
    <property type="term" value="P:nucleotide-excision repair"/>
    <property type="evidence" value="ECO:0007669"/>
    <property type="project" value="TreeGrafter"/>
</dbReference>
<reference evidence="5" key="1">
    <citation type="submission" date="2025-08" db="UniProtKB">
        <authorList>
            <consortium name="RefSeq"/>
        </authorList>
    </citation>
    <scope>IDENTIFICATION</scope>
    <source>
        <tissue evidence="5">Whole insect</tissue>
    </source>
</reference>
<sequence>MKFRAVITDGLAMRDFMNISLSLSKFSKECIMRITTRKVYYIISEEESGPRRPLVWCELPVNFYFKEYNVVGVNDQYNEIYLEFSTGLLARSLSILKQVVKTLKIKLTNKQSPCLTLEMDLVAEEISSQVVHDIPVEVISRKHWSDYEEPRFNDFHVSIQMPNLKALKNIVERLRNMSHSLIVSANKNGRLTFQIKTNVVTVAAHFTDLSVQSFAVGQIPTTDDDDGEDPNLISSTIEIKKFLMFLTGLQISNCRTLCSIVHGKMVKLYMEQPGALSIQVFLTELAA</sequence>
<protein>
    <recommendedName>
        <fullName evidence="4">Checkpoint protein</fullName>
    </recommendedName>
</protein>
<dbReference type="InParanoid" id="A0A6P7G2X2"/>
<dbReference type="PANTHER" id="PTHR12900:SF0">
    <property type="entry name" value="CHECKPOINT PROTEIN"/>
    <property type="match status" value="1"/>
</dbReference>
<dbReference type="KEGG" id="dvv:114337076"/>
<evidence type="ECO:0000256" key="2">
    <source>
        <dbReference type="ARBA" id="ARBA00005563"/>
    </source>
</evidence>
<evidence type="ECO:0000256" key="3">
    <source>
        <dbReference type="ARBA" id="ARBA00023242"/>
    </source>
</evidence>
<dbReference type="Gene3D" id="3.70.10.10">
    <property type="match status" value="1"/>
</dbReference>
<dbReference type="GO" id="GO:0033314">
    <property type="term" value="P:mitotic DNA replication checkpoint signaling"/>
    <property type="evidence" value="ECO:0007669"/>
    <property type="project" value="TreeGrafter"/>
</dbReference>
<organism evidence="5">
    <name type="scientific">Diabrotica virgifera virgifera</name>
    <name type="common">western corn rootworm</name>
    <dbReference type="NCBI Taxonomy" id="50390"/>
    <lineage>
        <taxon>Eukaryota</taxon>
        <taxon>Metazoa</taxon>
        <taxon>Ecdysozoa</taxon>
        <taxon>Arthropoda</taxon>
        <taxon>Hexapoda</taxon>
        <taxon>Insecta</taxon>
        <taxon>Pterygota</taxon>
        <taxon>Neoptera</taxon>
        <taxon>Endopterygota</taxon>
        <taxon>Coleoptera</taxon>
        <taxon>Polyphaga</taxon>
        <taxon>Cucujiformia</taxon>
        <taxon>Chrysomeloidea</taxon>
        <taxon>Chrysomelidae</taxon>
        <taxon>Galerucinae</taxon>
        <taxon>Diabroticina</taxon>
        <taxon>Diabroticites</taxon>
        <taxon>Diabrotica</taxon>
    </lineage>
</organism>
<dbReference type="InterPro" id="IPR007150">
    <property type="entry name" value="HUS1/Mec3"/>
</dbReference>
<dbReference type="GO" id="GO:0030896">
    <property type="term" value="C:checkpoint clamp complex"/>
    <property type="evidence" value="ECO:0007669"/>
    <property type="project" value="InterPro"/>
</dbReference>
<dbReference type="InterPro" id="IPR016580">
    <property type="entry name" value="HUS1"/>
</dbReference>
<dbReference type="GO" id="GO:0005730">
    <property type="term" value="C:nucleolus"/>
    <property type="evidence" value="ECO:0007669"/>
    <property type="project" value="InterPro"/>
</dbReference>
<proteinExistence type="inferred from homology"/>
<dbReference type="FunCoup" id="A0A6P7G2X2">
    <property type="interactions" value="1262"/>
</dbReference>
<evidence type="ECO:0000256" key="4">
    <source>
        <dbReference type="PIRNR" id="PIRNR011312"/>
    </source>
</evidence>
<dbReference type="GO" id="GO:0031573">
    <property type="term" value="P:mitotic intra-S DNA damage checkpoint signaling"/>
    <property type="evidence" value="ECO:0007669"/>
    <property type="project" value="TreeGrafter"/>
</dbReference>
<dbReference type="GO" id="GO:0000723">
    <property type="term" value="P:telomere maintenance"/>
    <property type="evidence" value="ECO:0007669"/>
    <property type="project" value="TreeGrafter"/>
</dbReference>
<dbReference type="GO" id="GO:0035861">
    <property type="term" value="C:site of double-strand break"/>
    <property type="evidence" value="ECO:0007669"/>
    <property type="project" value="TreeGrafter"/>
</dbReference>
<dbReference type="RefSeq" id="XP_028143261.1">
    <property type="nucleotide sequence ID" value="XM_028287460.1"/>
</dbReference>
<dbReference type="Pfam" id="PF04005">
    <property type="entry name" value="Hus1"/>
    <property type="match status" value="1"/>
</dbReference>
<dbReference type="OrthoDB" id="10063861at2759"/>
<accession>A0A6P7G2X2</accession>
<dbReference type="GO" id="GO:0044778">
    <property type="term" value="P:meiotic DNA integrity checkpoint signaling"/>
    <property type="evidence" value="ECO:0007669"/>
    <property type="project" value="TreeGrafter"/>
</dbReference>
<evidence type="ECO:0000256" key="1">
    <source>
        <dbReference type="ARBA" id="ARBA00004123"/>
    </source>
</evidence>
<dbReference type="PANTHER" id="PTHR12900">
    <property type="entry name" value="MITOTIC AND DNA DAMAGE CHECKPOINT PROTEIN HUS1"/>
    <property type="match status" value="1"/>
</dbReference>
<comment type="similarity">
    <text evidence="2 4">Belongs to the HUS1 family.</text>
</comment>
<keyword evidence="3" id="KW-0539">Nucleus</keyword>
<dbReference type="AlphaFoldDB" id="A0A6P7G2X2"/>
<gene>
    <name evidence="5" type="primary">LOC114337076</name>
</gene>
<dbReference type="PIRSF" id="PIRSF011312">
    <property type="entry name" value="Cell_cycle_HUS1"/>
    <property type="match status" value="1"/>
</dbReference>
<comment type="subcellular location">
    <subcellularLocation>
        <location evidence="1">Nucleus</location>
    </subcellularLocation>
</comment>
<name>A0A6P7G2X2_DIAVI</name>